<accession>A0ABD3M975</accession>
<dbReference type="AlphaFoldDB" id="A0ABD3M975"/>
<keyword evidence="2" id="KW-1185">Reference proteome</keyword>
<reference evidence="1 2" key="1">
    <citation type="submission" date="2024-10" db="EMBL/GenBank/DDBJ databases">
        <title>Updated reference genomes for cyclostephanoid diatoms.</title>
        <authorList>
            <person name="Roberts W.R."/>
            <person name="Alverson A.J."/>
        </authorList>
    </citation>
    <scope>NUCLEOTIDE SEQUENCE [LARGE SCALE GENOMIC DNA]</scope>
    <source>
        <strain evidence="1 2">AJA232-27</strain>
    </source>
</reference>
<evidence type="ECO:0000313" key="1">
    <source>
        <dbReference type="EMBL" id="KAL3759194.1"/>
    </source>
</evidence>
<organism evidence="1 2">
    <name type="scientific">Discostella pseudostelligera</name>
    <dbReference type="NCBI Taxonomy" id="259834"/>
    <lineage>
        <taxon>Eukaryota</taxon>
        <taxon>Sar</taxon>
        <taxon>Stramenopiles</taxon>
        <taxon>Ochrophyta</taxon>
        <taxon>Bacillariophyta</taxon>
        <taxon>Coscinodiscophyceae</taxon>
        <taxon>Thalassiosirophycidae</taxon>
        <taxon>Stephanodiscales</taxon>
        <taxon>Stephanodiscaceae</taxon>
        <taxon>Discostella</taxon>
    </lineage>
</organism>
<name>A0ABD3M975_9STRA</name>
<comment type="caution">
    <text evidence="1">The sequence shown here is derived from an EMBL/GenBank/DDBJ whole genome shotgun (WGS) entry which is preliminary data.</text>
</comment>
<protein>
    <submittedName>
        <fullName evidence="1">Uncharacterized protein</fullName>
    </submittedName>
</protein>
<proteinExistence type="predicted"/>
<dbReference type="Proteomes" id="UP001530293">
    <property type="component" value="Unassembled WGS sequence"/>
</dbReference>
<sequence length="141" mass="15843">MEHGTSTTSFTRLAIVPAALRNTIFVPSTQTRLADIIVILLCGHYIEFDFDFTGLTCTNTLIDFVGHVRVVLLQIQHELNHLNLSTIFQLKPRSKFFMLTDTQHSAGKFTGFKDSEIYVIACFLDKDSKFLGICGEALDLL</sequence>
<evidence type="ECO:0000313" key="2">
    <source>
        <dbReference type="Proteomes" id="UP001530293"/>
    </source>
</evidence>
<gene>
    <name evidence="1" type="ORF">ACHAWU_010425</name>
</gene>
<dbReference type="EMBL" id="JALLBG020000210">
    <property type="protein sequence ID" value="KAL3759194.1"/>
    <property type="molecule type" value="Genomic_DNA"/>
</dbReference>